<keyword evidence="1 2" id="KW-0238">DNA-binding</keyword>
<evidence type="ECO:0000256" key="2">
    <source>
        <dbReference type="PROSITE-ProRule" id="PRU00335"/>
    </source>
</evidence>
<dbReference type="SUPFAM" id="SSF48498">
    <property type="entry name" value="Tetracyclin repressor-like, C-terminal domain"/>
    <property type="match status" value="1"/>
</dbReference>
<name>A0A660S965_UNCT6</name>
<evidence type="ECO:0000256" key="1">
    <source>
        <dbReference type="ARBA" id="ARBA00023125"/>
    </source>
</evidence>
<proteinExistence type="predicted"/>
<dbReference type="GO" id="GO:0003677">
    <property type="term" value="F:DNA binding"/>
    <property type="evidence" value="ECO:0007669"/>
    <property type="project" value="UniProtKB-UniRule"/>
</dbReference>
<feature type="domain" description="HTH tetR-type" evidence="3">
    <location>
        <begin position="6"/>
        <end position="66"/>
    </location>
</feature>
<dbReference type="Pfam" id="PF00440">
    <property type="entry name" value="TetR_N"/>
    <property type="match status" value="1"/>
</dbReference>
<evidence type="ECO:0000313" key="5">
    <source>
        <dbReference type="Proteomes" id="UP000282321"/>
    </source>
</evidence>
<dbReference type="InterPro" id="IPR009057">
    <property type="entry name" value="Homeodomain-like_sf"/>
</dbReference>
<dbReference type="Gene3D" id="1.10.10.60">
    <property type="entry name" value="Homeodomain-like"/>
    <property type="match status" value="1"/>
</dbReference>
<reference evidence="4 5" key="1">
    <citation type="submission" date="2018-06" db="EMBL/GenBank/DDBJ databases">
        <title>Extensive metabolic versatility and redundancy in microbially diverse, dynamic hydrothermal sediments.</title>
        <authorList>
            <person name="Dombrowski N."/>
            <person name="Teske A."/>
            <person name="Baker B.J."/>
        </authorList>
    </citation>
    <scope>NUCLEOTIDE SEQUENCE [LARGE SCALE GENOMIC DNA]</scope>
    <source>
        <strain evidence="4">B35_G9</strain>
    </source>
</reference>
<dbReference type="InterPro" id="IPR050624">
    <property type="entry name" value="HTH-type_Tx_Regulator"/>
</dbReference>
<dbReference type="Proteomes" id="UP000282321">
    <property type="component" value="Unassembled WGS sequence"/>
</dbReference>
<gene>
    <name evidence="4" type="ORF">DRP44_03175</name>
</gene>
<comment type="caution">
    <text evidence="4">The sequence shown here is derived from an EMBL/GenBank/DDBJ whole genome shotgun (WGS) entry which is preliminary data.</text>
</comment>
<dbReference type="InterPro" id="IPR036271">
    <property type="entry name" value="Tet_transcr_reg_TetR-rel_C_sf"/>
</dbReference>
<dbReference type="InterPro" id="IPR001647">
    <property type="entry name" value="HTH_TetR"/>
</dbReference>
<accession>A0A660S965</accession>
<dbReference type="PANTHER" id="PTHR43479:SF11">
    <property type="entry name" value="ACREF_ENVCD OPERON REPRESSOR-RELATED"/>
    <property type="match status" value="1"/>
</dbReference>
<dbReference type="PRINTS" id="PR00455">
    <property type="entry name" value="HTHTETR"/>
</dbReference>
<evidence type="ECO:0000259" key="3">
    <source>
        <dbReference type="PROSITE" id="PS50977"/>
    </source>
</evidence>
<feature type="DNA-binding region" description="H-T-H motif" evidence="2">
    <location>
        <begin position="29"/>
        <end position="48"/>
    </location>
</feature>
<sequence>MNNGNDELKERILEAAGKLISKYGISKTTMNDIARACGKGKSTLYHYYGSKEEIALEVINREVVKLFSKMRSAIASTDDPKEQLRVYVLTRVKLLKEVADFYESFREDYFREFGFVEKIRKRYDDEEKRIITGILKAGIDKGAFTMENPEDVANAFVIALKGFEYKWATDIKQRDIFRHVNSLMDVFFKGIEKR</sequence>
<dbReference type="PANTHER" id="PTHR43479">
    <property type="entry name" value="ACREF/ENVCD OPERON REPRESSOR-RELATED"/>
    <property type="match status" value="1"/>
</dbReference>
<evidence type="ECO:0000313" key="4">
    <source>
        <dbReference type="EMBL" id="RKX66889.1"/>
    </source>
</evidence>
<dbReference type="EMBL" id="QNBC01000030">
    <property type="protein sequence ID" value="RKX66889.1"/>
    <property type="molecule type" value="Genomic_DNA"/>
</dbReference>
<organism evidence="4 5">
    <name type="scientific">candidate division TA06 bacterium</name>
    <dbReference type="NCBI Taxonomy" id="2250710"/>
    <lineage>
        <taxon>Bacteria</taxon>
        <taxon>Bacteria division TA06</taxon>
    </lineage>
</organism>
<dbReference type="Gene3D" id="1.10.357.10">
    <property type="entry name" value="Tetracycline Repressor, domain 2"/>
    <property type="match status" value="1"/>
</dbReference>
<dbReference type="AlphaFoldDB" id="A0A660S965"/>
<dbReference type="PROSITE" id="PS50977">
    <property type="entry name" value="HTH_TETR_2"/>
    <property type="match status" value="1"/>
</dbReference>
<protein>
    <recommendedName>
        <fullName evidence="3">HTH tetR-type domain-containing protein</fullName>
    </recommendedName>
</protein>
<dbReference type="SUPFAM" id="SSF46689">
    <property type="entry name" value="Homeodomain-like"/>
    <property type="match status" value="1"/>
</dbReference>